<dbReference type="OrthoDB" id="1747743at2759"/>
<sequence>MVDRQVRVAFSIGSYKDENLCDVVLMEAAHILPGRPWKFDQNVTHNGVTNIFTFVHMEYESQRHERHEMLEIHGRHKRVRDEPRREKMDGMKRKIPPFLGENKLNSYLDWEMKVA</sequence>
<organism evidence="2 3">
    <name type="scientific">Mucuna pruriens</name>
    <name type="common">Velvet bean</name>
    <name type="synonym">Dolichos pruriens</name>
    <dbReference type="NCBI Taxonomy" id="157652"/>
    <lineage>
        <taxon>Eukaryota</taxon>
        <taxon>Viridiplantae</taxon>
        <taxon>Streptophyta</taxon>
        <taxon>Embryophyta</taxon>
        <taxon>Tracheophyta</taxon>
        <taxon>Spermatophyta</taxon>
        <taxon>Magnoliopsida</taxon>
        <taxon>eudicotyledons</taxon>
        <taxon>Gunneridae</taxon>
        <taxon>Pentapetalae</taxon>
        <taxon>rosids</taxon>
        <taxon>fabids</taxon>
        <taxon>Fabales</taxon>
        <taxon>Fabaceae</taxon>
        <taxon>Papilionoideae</taxon>
        <taxon>50 kb inversion clade</taxon>
        <taxon>NPAAA clade</taxon>
        <taxon>indigoferoid/millettioid clade</taxon>
        <taxon>Phaseoleae</taxon>
        <taxon>Mucuna</taxon>
    </lineage>
</organism>
<comment type="caution">
    <text evidence="2">The sequence shown here is derived from an EMBL/GenBank/DDBJ whole genome shotgun (WGS) entry which is preliminary data.</text>
</comment>
<evidence type="ECO:0000256" key="1">
    <source>
        <dbReference type="SAM" id="MobiDB-lite"/>
    </source>
</evidence>
<feature type="region of interest" description="Disordered" evidence="1">
    <location>
        <begin position="69"/>
        <end position="97"/>
    </location>
</feature>
<protein>
    <submittedName>
        <fullName evidence="2">Uncharacterized protein</fullName>
    </submittedName>
</protein>
<dbReference type="EMBL" id="QJKJ01002903">
    <property type="protein sequence ID" value="RDY00799.1"/>
    <property type="molecule type" value="Genomic_DNA"/>
</dbReference>
<dbReference type="AlphaFoldDB" id="A0A371HDB4"/>
<dbReference type="PANTHER" id="PTHR35046">
    <property type="entry name" value="ZINC KNUCKLE (CCHC-TYPE) FAMILY PROTEIN"/>
    <property type="match status" value="1"/>
</dbReference>
<dbReference type="Proteomes" id="UP000257109">
    <property type="component" value="Unassembled WGS sequence"/>
</dbReference>
<reference evidence="2" key="1">
    <citation type="submission" date="2018-05" db="EMBL/GenBank/DDBJ databases">
        <title>Draft genome of Mucuna pruriens seed.</title>
        <authorList>
            <person name="Nnadi N.E."/>
            <person name="Vos R."/>
            <person name="Hasami M.H."/>
            <person name="Devisetty U.K."/>
            <person name="Aguiy J.C."/>
        </authorList>
    </citation>
    <scope>NUCLEOTIDE SEQUENCE [LARGE SCALE GENOMIC DNA]</scope>
    <source>
        <strain evidence="2">JCA_2017</strain>
    </source>
</reference>
<feature type="compositionally biased region" description="Basic and acidic residues" evidence="1">
    <location>
        <begin position="69"/>
        <end position="92"/>
    </location>
</feature>
<evidence type="ECO:0000313" key="2">
    <source>
        <dbReference type="EMBL" id="RDY00799.1"/>
    </source>
</evidence>
<dbReference type="PANTHER" id="PTHR35046:SF9">
    <property type="entry name" value="RNA-DIRECTED DNA POLYMERASE"/>
    <property type="match status" value="1"/>
</dbReference>
<accession>A0A371HDB4</accession>
<name>A0A371HDB4_MUCPR</name>
<proteinExistence type="predicted"/>
<keyword evidence="3" id="KW-1185">Reference proteome</keyword>
<evidence type="ECO:0000313" key="3">
    <source>
        <dbReference type="Proteomes" id="UP000257109"/>
    </source>
</evidence>
<feature type="non-terminal residue" evidence="2">
    <location>
        <position position="1"/>
    </location>
</feature>
<gene>
    <name evidence="2" type="ORF">CR513_15973</name>
</gene>